<protein>
    <submittedName>
        <fullName evidence="7">DNA repair protein</fullName>
    </submittedName>
</protein>
<dbReference type="InterPro" id="IPR025657">
    <property type="entry name" value="RadC_JAB"/>
</dbReference>
<proteinExistence type="predicted"/>
<dbReference type="PANTHER" id="PTHR30471:SF3">
    <property type="entry name" value="UPF0758 PROTEIN YEES-RELATED"/>
    <property type="match status" value="1"/>
</dbReference>
<gene>
    <name evidence="7" type="primary">radC</name>
</gene>
<dbReference type="Gene3D" id="3.40.140.10">
    <property type="entry name" value="Cytidine Deaminase, domain 2"/>
    <property type="match status" value="1"/>
</dbReference>
<keyword evidence="5" id="KW-0482">Metalloprotease</keyword>
<dbReference type="PROSITE" id="PS50249">
    <property type="entry name" value="MPN"/>
    <property type="match status" value="1"/>
</dbReference>
<organism evidence="7">
    <name type="scientific">Alcaligenes faecalis</name>
    <dbReference type="NCBI Taxonomy" id="511"/>
    <lineage>
        <taxon>Bacteria</taxon>
        <taxon>Pseudomonadati</taxon>
        <taxon>Pseudomonadota</taxon>
        <taxon>Betaproteobacteria</taxon>
        <taxon>Burkholderiales</taxon>
        <taxon>Alcaligenaceae</taxon>
        <taxon>Alcaligenes</taxon>
    </lineage>
</organism>
<keyword evidence="4" id="KW-0862">Zinc</keyword>
<sequence length="176" mass="19165">MKEYQSLALALDNMNDSLPLYVKSPRGRYQPARDDQILAAARQAADSLISKEQALNQPPVVEAFFKAKLAGLGHECAAVAYLDHQFRLIRYMEISQGTISQASVYPREVVKTGLRLNASAVIMAHNHPSGSPTPSQADITLTTHLRKALALIDLRLLDHIIVTGKGTSSMASMGLI</sequence>
<dbReference type="InterPro" id="IPR037518">
    <property type="entry name" value="MPN"/>
</dbReference>
<dbReference type="GO" id="GO:0006508">
    <property type="term" value="P:proteolysis"/>
    <property type="evidence" value="ECO:0007669"/>
    <property type="project" value="UniProtKB-KW"/>
</dbReference>
<dbReference type="GO" id="GO:0046872">
    <property type="term" value="F:metal ion binding"/>
    <property type="evidence" value="ECO:0007669"/>
    <property type="project" value="UniProtKB-KW"/>
</dbReference>
<accession>Q6WB38</accession>
<reference evidence="7" key="1">
    <citation type="submission" date="2003-04" db="EMBL/GenBank/DDBJ databases">
        <title>Genes for Arsenite Oxidation from Alcaligenes faecalis.</title>
        <authorList>
            <person name="Silver S."/>
            <person name="Phung L.T."/>
            <person name="Malo B.J."/>
        </authorList>
    </citation>
    <scope>NUCLEOTIDE SEQUENCE</scope>
    <source>
        <strain evidence="7">NCIB 8687</strain>
    </source>
</reference>
<keyword evidence="2" id="KW-0479">Metal-binding</keyword>
<dbReference type="GO" id="GO:0008237">
    <property type="term" value="F:metallopeptidase activity"/>
    <property type="evidence" value="ECO:0007669"/>
    <property type="project" value="UniProtKB-KW"/>
</dbReference>
<dbReference type="Pfam" id="PF04002">
    <property type="entry name" value="RadC"/>
    <property type="match status" value="1"/>
</dbReference>
<name>Q6WB38_ALCFA</name>
<dbReference type="PROSITE" id="PS01302">
    <property type="entry name" value="UPF0758"/>
    <property type="match status" value="1"/>
</dbReference>
<keyword evidence="3" id="KW-0378">Hydrolase</keyword>
<evidence type="ECO:0000256" key="3">
    <source>
        <dbReference type="ARBA" id="ARBA00022801"/>
    </source>
</evidence>
<evidence type="ECO:0000256" key="4">
    <source>
        <dbReference type="ARBA" id="ARBA00022833"/>
    </source>
</evidence>
<evidence type="ECO:0000256" key="1">
    <source>
        <dbReference type="ARBA" id="ARBA00022670"/>
    </source>
</evidence>
<dbReference type="CDD" id="cd08071">
    <property type="entry name" value="MPN_DUF2466"/>
    <property type="match status" value="1"/>
</dbReference>
<evidence type="ECO:0000313" key="7">
    <source>
        <dbReference type="EMBL" id="AAS45108.1"/>
    </source>
</evidence>
<evidence type="ECO:0000256" key="2">
    <source>
        <dbReference type="ARBA" id="ARBA00022723"/>
    </source>
</evidence>
<evidence type="ECO:0000256" key="5">
    <source>
        <dbReference type="ARBA" id="ARBA00023049"/>
    </source>
</evidence>
<dbReference type="SUPFAM" id="SSF102712">
    <property type="entry name" value="JAB1/MPN domain"/>
    <property type="match status" value="1"/>
</dbReference>
<dbReference type="AlphaFoldDB" id="Q6WB38"/>
<dbReference type="PANTHER" id="PTHR30471">
    <property type="entry name" value="DNA REPAIR PROTEIN RADC"/>
    <property type="match status" value="1"/>
</dbReference>
<dbReference type="InterPro" id="IPR020891">
    <property type="entry name" value="UPF0758_CS"/>
</dbReference>
<dbReference type="InterPro" id="IPR001405">
    <property type="entry name" value="UPF0758"/>
</dbReference>
<keyword evidence="1" id="KW-0645">Protease</keyword>
<evidence type="ECO:0000259" key="6">
    <source>
        <dbReference type="PROSITE" id="PS50249"/>
    </source>
</evidence>
<feature type="domain" description="MPN" evidence="6">
    <location>
        <begin position="54"/>
        <end position="176"/>
    </location>
</feature>
<dbReference type="EMBL" id="AY297781">
    <property type="protein sequence ID" value="AAS45108.1"/>
    <property type="molecule type" value="Genomic_DNA"/>
</dbReference>